<comment type="caution">
    <text evidence="2">The sequence shown here is derived from an EMBL/GenBank/DDBJ whole genome shotgun (WGS) entry which is preliminary data.</text>
</comment>
<feature type="domain" description="DUF4143" evidence="1">
    <location>
        <begin position="96"/>
        <end position="254"/>
    </location>
</feature>
<evidence type="ECO:0000313" key="2">
    <source>
        <dbReference type="EMBL" id="MBB5965208.1"/>
    </source>
</evidence>
<reference evidence="2 3" key="1">
    <citation type="submission" date="2020-08" db="EMBL/GenBank/DDBJ databases">
        <title>Genomic Encyclopedia of Type Strains, Phase III (KMG-III): the genomes of soil and plant-associated and newly described type strains.</title>
        <authorList>
            <person name="Whitman W."/>
        </authorList>
    </citation>
    <scope>NUCLEOTIDE SEQUENCE [LARGE SCALE GENOMIC DNA]</scope>
    <source>
        <strain evidence="2 3">CECT 3303</strain>
    </source>
</reference>
<dbReference type="EMBL" id="JACHJJ010000015">
    <property type="protein sequence ID" value="MBB5965208.1"/>
    <property type="molecule type" value="Genomic_DNA"/>
</dbReference>
<dbReference type="AlphaFoldDB" id="A0A841DA66"/>
<dbReference type="Pfam" id="PF13635">
    <property type="entry name" value="DUF4143"/>
    <property type="match status" value="1"/>
</dbReference>
<dbReference type="RefSeq" id="WP_221473948.1">
    <property type="nucleotide sequence ID" value="NZ_BAAAWZ010000001.1"/>
</dbReference>
<keyword evidence="3" id="KW-1185">Reference proteome</keyword>
<name>A0A841DA66_PLAVE</name>
<dbReference type="Proteomes" id="UP000562352">
    <property type="component" value="Unassembled WGS sequence"/>
</dbReference>
<gene>
    <name evidence="2" type="ORF">FHS22_004494</name>
</gene>
<dbReference type="PANTHER" id="PTHR43566">
    <property type="entry name" value="CONSERVED PROTEIN"/>
    <property type="match status" value="1"/>
</dbReference>
<organism evidence="2 3">
    <name type="scientific">Planomonospora venezuelensis</name>
    <dbReference type="NCBI Taxonomy" id="1999"/>
    <lineage>
        <taxon>Bacteria</taxon>
        <taxon>Bacillati</taxon>
        <taxon>Actinomycetota</taxon>
        <taxon>Actinomycetes</taxon>
        <taxon>Streptosporangiales</taxon>
        <taxon>Streptosporangiaceae</taxon>
        <taxon>Planomonospora</taxon>
    </lineage>
</organism>
<proteinExistence type="predicted"/>
<sequence>MTRQAALSDPSGFVDFPERMVIDGSQRAPELLLPIKSQVDADPRPGIYLLTGSSRQTRADYAERLVRGGYPEAVARTNARRRQRFFDSYVGDLINRDVMRLSEIERTAELRALIKLLAARSGQLFVVQALSRDLGLPGTTTARFLALLEEVFLVKRVPAWSKNIGNRAVRTPKTAFVDSGVAANLLGADARGLLRPGSAFGPLLEGFVLMELSRQTTWSDTLVELYHYRTKDKVEVDAILETRRGQVVGVEVKAASTVRPEDFRGLRHLAERVGPDFVAGLVLHTGTHTFSFGDRMLAVPVSALWETHP</sequence>
<accession>A0A841DA66</accession>
<protein>
    <recommendedName>
        <fullName evidence="1">DUF4143 domain-containing protein</fullName>
    </recommendedName>
</protein>
<evidence type="ECO:0000313" key="3">
    <source>
        <dbReference type="Proteomes" id="UP000562352"/>
    </source>
</evidence>
<dbReference type="InterPro" id="IPR025420">
    <property type="entry name" value="DUF4143"/>
</dbReference>
<evidence type="ECO:0000259" key="1">
    <source>
        <dbReference type="Pfam" id="PF13635"/>
    </source>
</evidence>
<dbReference type="PANTHER" id="PTHR43566:SF2">
    <property type="entry name" value="DUF4143 DOMAIN-CONTAINING PROTEIN"/>
    <property type="match status" value="1"/>
</dbReference>